<dbReference type="InterPro" id="IPR042001">
    <property type="entry name" value="Sortase_F"/>
</dbReference>
<dbReference type="Pfam" id="PF04203">
    <property type="entry name" value="Sortase"/>
    <property type="match status" value="1"/>
</dbReference>
<name>A0ABN3VZC6_9ACTN</name>
<dbReference type="Proteomes" id="UP001500831">
    <property type="component" value="Unassembled WGS sequence"/>
</dbReference>
<dbReference type="EMBL" id="BAAAVI010000028">
    <property type="protein sequence ID" value="GAA2878718.1"/>
    <property type="molecule type" value="Genomic_DNA"/>
</dbReference>
<proteinExistence type="predicted"/>
<dbReference type="SUPFAM" id="SSF63817">
    <property type="entry name" value="Sortase"/>
    <property type="match status" value="1"/>
</dbReference>
<dbReference type="RefSeq" id="WP_344973762.1">
    <property type="nucleotide sequence ID" value="NZ_BAAAVI010000028.1"/>
</dbReference>
<gene>
    <name evidence="2" type="ORF">GCM10010517_40810</name>
</gene>
<comment type="caution">
    <text evidence="2">The sequence shown here is derived from an EMBL/GenBank/DDBJ whole genome shotgun (WGS) entry which is preliminary data.</text>
</comment>
<sequence length="210" mass="21525">MGAARTVAALKTAGVVSTLLGAALTCWGGVVLTGRALPPPAAPVNVGAVPPAVPPAMPHTADGGVQPTGLGIPALRISARIRSVGVDARGALRVPSAPHELGWWSGGARPGSAAGRVVVAGHVDTARHGPGALFRLADALPGDEVHVRTADGGLHTYRVVARRLYPKNRLPAQVFARTGPPCLVLITCAGPFDPRTRHYRDNLVVYALPA</sequence>
<dbReference type="InterPro" id="IPR005754">
    <property type="entry name" value="Sortase"/>
</dbReference>
<reference evidence="2 3" key="1">
    <citation type="journal article" date="2019" name="Int. J. Syst. Evol. Microbiol.">
        <title>The Global Catalogue of Microorganisms (GCM) 10K type strain sequencing project: providing services to taxonomists for standard genome sequencing and annotation.</title>
        <authorList>
            <consortium name="The Broad Institute Genomics Platform"/>
            <consortium name="The Broad Institute Genome Sequencing Center for Infectious Disease"/>
            <person name="Wu L."/>
            <person name="Ma J."/>
        </authorList>
    </citation>
    <scope>NUCLEOTIDE SEQUENCE [LARGE SCALE GENOMIC DNA]</scope>
    <source>
        <strain evidence="2 3">JCM 6242</strain>
    </source>
</reference>
<dbReference type="InterPro" id="IPR023365">
    <property type="entry name" value="Sortase_dom-sf"/>
</dbReference>
<evidence type="ECO:0000256" key="1">
    <source>
        <dbReference type="ARBA" id="ARBA00022801"/>
    </source>
</evidence>
<keyword evidence="1" id="KW-0378">Hydrolase</keyword>
<keyword evidence="3" id="KW-1185">Reference proteome</keyword>
<evidence type="ECO:0000313" key="3">
    <source>
        <dbReference type="Proteomes" id="UP001500831"/>
    </source>
</evidence>
<evidence type="ECO:0000313" key="2">
    <source>
        <dbReference type="EMBL" id="GAA2878718.1"/>
    </source>
</evidence>
<dbReference type="CDD" id="cd05829">
    <property type="entry name" value="Sortase_F"/>
    <property type="match status" value="1"/>
</dbReference>
<dbReference type="Gene3D" id="2.40.260.10">
    <property type="entry name" value="Sortase"/>
    <property type="match status" value="1"/>
</dbReference>
<evidence type="ECO:0008006" key="4">
    <source>
        <dbReference type="Google" id="ProtNLM"/>
    </source>
</evidence>
<protein>
    <recommendedName>
        <fullName evidence="4">Class F sortase</fullName>
    </recommendedName>
</protein>
<organism evidence="2 3">
    <name type="scientific">Streptosporangium fragile</name>
    <dbReference type="NCBI Taxonomy" id="46186"/>
    <lineage>
        <taxon>Bacteria</taxon>
        <taxon>Bacillati</taxon>
        <taxon>Actinomycetota</taxon>
        <taxon>Actinomycetes</taxon>
        <taxon>Streptosporangiales</taxon>
        <taxon>Streptosporangiaceae</taxon>
        <taxon>Streptosporangium</taxon>
    </lineage>
</organism>
<accession>A0ABN3VZC6</accession>